<dbReference type="AlphaFoldDB" id="A0A921HQZ7"/>
<dbReference type="Pfam" id="PF00941">
    <property type="entry name" value="FAD_binding_5"/>
    <property type="match status" value="1"/>
</dbReference>
<feature type="domain" description="FAD-binding PCMH-type" evidence="3">
    <location>
        <begin position="1"/>
        <end position="162"/>
    </location>
</feature>
<name>A0A921HQZ7_9FIRM</name>
<dbReference type="RefSeq" id="WP_303996408.1">
    <property type="nucleotide sequence ID" value="NZ_CASFWR010000022.1"/>
</dbReference>
<evidence type="ECO:0000256" key="2">
    <source>
        <dbReference type="ARBA" id="ARBA00023002"/>
    </source>
</evidence>
<dbReference type="PANTHER" id="PTHR42659">
    <property type="entry name" value="XANTHINE DEHYDROGENASE SUBUNIT C-RELATED"/>
    <property type="match status" value="1"/>
</dbReference>
<reference evidence="4" key="1">
    <citation type="journal article" date="2021" name="PeerJ">
        <title>Extensive microbial diversity within the chicken gut microbiome revealed by metagenomics and culture.</title>
        <authorList>
            <person name="Gilroy R."/>
            <person name="Ravi A."/>
            <person name="Getino M."/>
            <person name="Pursley I."/>
            <person name="Horton D.L."/>
            <person name="Alikhan N.F."/>
            <person name="Baker D."/>
            <person name="Gharbi K."/>
            <person name="Hall N."/>
            <person name="Watson M."/>
            <person name="Adriaenssens E.M."/>
            <person name="Foster-Nyarko E."/>
            <person name="Jarju S."/>
            <person name="Secka A."/>
            <person name="Antonio M."/>
            <person name="Oren A."/>
            <person name="Chaudhuri R.R."/>
            <person name="La Ragione R."/>
            <person name="Hildebrand F."/>
            <person name="Pallen M.J."/>
        </authorList>
    </citation>
    <scope>NUCLEOTIDE SEQUENCE</scope>
    <source>
        <strain evidence="4">7318</strain>
    </source>
</reference>
<keyword evidence="2" id="KW-0560">Oxidoreductase</keyword>
<dbReference type="PANTHER" id="PTHR42659:SF9">
    <property type="entry name" value="XANTHINE DEHYDROGENASE FAD-BINDING SUBUNIT XDHB-RELATED"/>
    <property type="match status" value="1"/>
</dbReference>
<dbReference type="GO" id="GO:0016491">
    <property type="term" value="F:oxidoreductase activity"/>
    <property type="evidence" value="ECO:0007669"/>
    <property type="project" value="UniProtKB-KW"/>
</dbReference>
<evidence type="ECO:0000313" key="5">
    <source>
        <dbReference type="Proteomes" id="UP000780768"/>
    </source>
</evidence>
<dbReference type="InterPro" id="IPR016166">
    <property type="entry name" value="FAD-bd_PCMH"/>
</dbReference>
<dbReference type="SUPFAM" id="SSF55447">
    <property type="entry name" value="CO dehydrogenase flavoprotein C-terminal domain-like"/>
    <property type="match status" value="1"/>
</dbReference>
<comment type="caution">
    <text evidence="4">The sequence shown here is derived from an EMBL/GenBank/DDBJ whole genome shotgun (WGS) entry which is preliminary data.</text>
</comment>
<gene>
    <name evidence="4" type="ORF">K8V65_08295</name>
</gene>
<dbReference type="PROSITE" id="PS51387">
    <property type="entry name" value="FAD_PCMH"/>
    <property type="match status" value="1"/>
</dbReference>
<dbReference type="InterPro" id="IPR016169">
    <property type="entry name" value="FAD-bd_PCMH_sub2"/>
</dbReference>
<sequence length="264" mass="29181">MLTIKEIRKVQSLEEAYELNQKKTNRIIGGMLWLKMQTGNVNIAIDLSNLKLDTIEETDSEFSIGAMVTLRDLETNAALNEYTHNAVREAVRHIVGVQFRNLATVGGSIFGRYGFSDVLTVFMALDAYVELHHAGIVPISEFAKMPYDNDVLVRIIVKKTPLACAYLSHRQTKTDFPVLAVAISHHHGKWQAVVGATPHRAAVIADENNILSGGLNTESTKKFAQYVKETVKTDSNIRGSAAYRKHLAYVLTKRALSSIGGIDA</sequence>
<dbReference type="Pfam" id="PF03450">
    <property type="entry name" value="CO_deh_flav_C"/>
    <property type="match status" value="1"/>
</dbReference>
<dbReference type="InterPro" id="IPR002346">
    <property type="entry name" value="Mopterin_DH_FAD-bd"/>
</dbReference>
<dbReference type="Gene3D" id="3.30.465.10">
    <property type="match status" value="1"/>
</dbReference>
<dbReference type="InterPro" id="IPR036683">
    <property type="entry name" value="CO_DH_flav_C_dom_sf"/>
</dbReference>
<evidence type="ECO:0000256" key="1">
    <source>
        <dbReference type="ARBA" id="ARBA00022630"/>
    </source>
</evidence>
<dbReference type="Gene3D" id="3.30.390.50">
    <property type="entry name" value="CO dehydrogenase flavoprotein, C-terminal domain"/>
    <property type="match status" value="1"/>
</dbReference>
<dbReference type="InterPro" id="IPR036318">
    <property type="entry name" value="FAD-bd_PCMH-like_sf"/>
</dbReference>
<protein>
    <submittedName>
        <fullName evidence="4">FAD binding domain-containing protein</fullName>
    </submittedName>
</protein>
<dbReference type="InterPro" id="IPR051312">
    <property type="entry name" value="Diverse_Substr_Oxidored"/>
</dbReference>
<dbReference type="EMBL" id="DYVR01000231">
    <property type="protein sequence ID" value="HJF85645.1"/>
    <property type="molecule type" value="Genomic_DNA"/>
</dbReference>
<dbReference type="SUPFAM" id="SSF56176">
    <property type="entry name" value="FAD-binding/transporter-associated domain-like"/>
    <property type="match status" value="1"/>
</dbReference>
<reference evidence="4" key="2">
    <citation type="submission" date="2021-09" db="EMBL/GenBank/DDBJ databases">
        <authorList>
            <person name="Gilroy R."/>
        </authorList>
    </citation>
    <scope>NUCLEOTIDE SEQUENCE</scope>
    <source>
        <strain evidence="4">7318</strain>
    </source>
</reference>
<dbReference type="InterPro" id="IPR005107">
    <property type="entry name" value="CO_DH_flav_C"/>
</dbReference>
<accession>A0A921HQZ7</accession>
<keyword evidence="1" id="KW-0285">Flavoprotein</keyword>
<evidence type="ECO:0000259" key="3">
    <source>
        <dbReference type="PROSITE" id="PS51387"/>
    </source>
</evidence>
<proteinExistence type="predicted"/>
<organism evidence="4 5">
    <name type="scientific">Megamonas hypermegale</name>
    <dbReference type="NCBI Taxonomy" id="158847"/>
    <lineage>
        <taxon>Bacteria</taxon>
        <taxon>Bacillati</taxon>
        <taxon>Bacillota</taxon>
        <taxon>Negativicutes</taxon>
        <taxon>Selenomonadales</taxon>
        <taxon>Selenomonadaceae</taxon>
        <taxon>Megamonas</taxon>
    </lineage>
</organism>
<evidence type="ECO:0000313" key="4">
    <source>
        <dbReference type="EMBL" id="HJF85645.1"/>
    </source>
</evidence>
<dbReference type="Proteomes" id="UP000780768">
    <property type="component" value="Unassembled WGS sequence"/>
</dbReference>
<dbReference type="GO" id="GO:0071949">
    <property type="term" value="F:FAD binding"/>
    <property type="evidence" value="ECO:0007669"/>
    <property type="project" value="InterPro"/>
</dbReference>